<proteinExistence type="predicted"/>
<dbReference type="OrthoDB" id="4781at2759"/>
<name>A0A9P4PHR2_9PLEO</name>
<comment type="caution">
    <text evidence="1">The sequence shown here is derived from an EMBL/GenBank/DDBJ whole genome shotgun (WGS) entry which is preliminary data.</text>
</comment>
<reference evidence="1" key="1">
    <citation type="journal article" date="2020" name="Stud. Mycol.">
        <title>101 Dothideomycetes genomes: a test case for predicting lifestyles and emergence of pathogens.</title>
        <authorList>
            <person name="Haridas S."/>
            <person name="Albert R."/>
            <person name="Binder M."/>
            <person name="Bloem J."/>
            <person name="Labutti K."/>
            <person name="Salamov A."/>
            <person name="Andreopoulos B."/>
            <person name="Baker S."/>
            <person name="Barry K."/>
            <person name="Bills G."/>
            <person name="Bluhm B."/>
            <person name="Cannon C."/>
            <person name="Castanera R."/>
            <person name="Culley D."/>
            <person name="Daum C."/>
            <person name="Ezra D."/>
            <person name="Gonzalez J."/>
            <person name="Henrissat B."/>
            <person name="Kuo A."/>
            <person name="Liang C."/>
            <person name="Lipzen A."/>
            <person name="Lutzoni F."/>
            <person name="Magnuson J."/>
            <person name="Mondo S."/>
            <person name="Nolan M."/>
            <person name="Ohm R."/>
            <person name="Pangilinan J."/>
            <person name="Park H.-J."/>
            <person name="Ramirez L."/>
            <person name="Alfaro M."/>
            <person name="Sun H."/>
            <person name="Tritt A."/>
            <person name="Yoshinaga Y."/>
            <person name="Zwiers L.-H."/>
            <person name="Turgeon B."/>
            <person name="Goodwin S."/>
            <person name="Spatafora J."/>
            <person name="Crous P."/>
            <person name="Grigoriev I."/>
        </authorList>
    </citation>
    <scope>NUCLEOTIDE SEQUENCE</scope>
    <source>
        <strain evidence="1">CBS 690.94</strain>
    </source>
</reference>
<sequence length="162" mass="18453">MQATPGIGMIINLVSMSDDLDEIDWEWSGNNFRDVNSQGKVAADVSFWCGNDTEPTSNERTPNPVIIILRCTYAAAFFRVINDEVYEHGINDSKEMVLSWSFERPCRRSFFCTLSTSRIKTKLRPLHQRTASRYQFKAALGPKGYELPASSRNSLFITNCDR</sequence>
<dbReference type="EMBL" id="MU001503">
    <property type="protein sequence ID" value="KAF2443126.1"/>
    <property type="molecule type" value="Genomic_DNA"/>
</dbReference>
<gene>
    <name evidence="1" type="ORF">P171DRAFT_445625</name>
</gene>
<accession>A0A9P4PHR2</accession>
<protein>
    <submittedName>
        <fullName evidence="1">Glycoside hydrolase family 16 protein</fullName>
    </submittedName>
</protein>
<keyword evidence="2" id="KW-1185">Reference proteome</keyword>
<evidence type="ECO:0000313" key="2">
    <source>
        <dbReference type="Proteomes" id="UP000799764"/>
    </source>
</evidence>
<dbReference type="GO" id="GO:0016787">
    <property type="term" value="F:hydrolase activity"/>
    <property type="evidence" value="ECO:0007669"/>
    <property type="project" value="UniProtKB-KW"/>
</dbReference>
<dbReference type="Proteomes" id="UP000799764">
    <property type="component" value="Unassembled WGS sequence"/>
</dbReference>
<evidence type="ECO:0000313" key="1">
    <source>
        <dbReference type="EMBL" id="KAF2443126.1"/>
    </source>
</evidence>
<keyword evidence="1" id="KW-0378">Hydrolase</keyword>
<organism evidence="1 2">
    <name type="scientific">Karstenula rhodostoma CBS 690.94</name>
    <dbReference type="NCBI Taxonomy" id="1392251"/>
    <lineage>
        <taxon>Eukaryota</taxon>
        <taxon>Fungi</taxon>
        <taxon>Dikarya</taxon>
        <taxon>Ascomycota</taxon>
        <taxon>Pezizomycotina</taxon>
        <taxon>Dothideomycetes</taxon>
        <taxon>Pleosporomycetidae</taxon>
        <taxon>Pleosporales</taxon>
        <taxon>Massarineae</taxon>
        <taxon>Didymosphaeriaceae</taxon>
        <taxon>Karstenula</taxon>
    </lineage>
</organism>
<dbReference type="AlphaFoldDB" id="A0A9P4PHR2"/>